<reference evidence="2 3" key="1">
    <citation type="submission" date="2024-11" db="EMBL/GenBank/DDBJ databases">
        <title>Chromosome-level genome assembly of the freshwater bivalve Anodonta woodiana.</title>
        <authorList>
            <person name="Chen X."/>
        </authorList>
    </citation>
    <scope>NUCLEOTIDE SEQUENCE [LARGE SCALE GENOMIC DNA]</scope>
    <source>
        <strain evidence="2">MN2024</strain>
        <tissue evidence="2">Gills</tissue>
    </source>
</reference>
<feature type="region of interest" description="Disordered" evidence="1">
    <location>
        <begin position="177"/>
        <end position="196"/>
    </location>
</feature>
<evidence type="ECO:0000313" key="2">
    <source>
        <dbReference type="EMBL" id="KAL3860484.1"/>
    </source>
</evidence>
<accession>A0ABD3VFY1</accession>
<dbReference type="AlphaFoldDB" id="A0ABD3VFY1"/>
<evidence type="ECO:0000256" key="1">
    <source>
        <dbReference type="SAM" id="MobiDB-lite"/>
    </source>
</evidence>
<organism evidence="2 3">
    <name type="scientific">Sinanodonta woodiana</name>
    <name type="common">Chinese pond mussel</name>
    <name type="synonym">Anodonta woodiana</name>
    <dbReference type="NCBI Taxonomy" id="1069815"/>
    <lineage>
        <taxon>Eukaryota</taxon>
        <taxon>Metazoa</taxon>
        <taxon>Spiralia</taxon>
        <taxon>Lophotrochozoa</taxon>
        <taxon>Mollusca</taxon>
        <taxon>Bivalvia</taxon>
        <taxon>Autobranchia</taxon>
        <taxon>Heteroconchia</taxon>
        <taxon>Palaeoheterodonta</taxon>
        <taxon>Unionida</taxon>
        <taxon>Unionoidea</taxon>
        <taxon>Unionidae</taxon>
        <taxon>Unioninae</taxon>
        <taxon>Sinanodonta</taxon>
    </lineage>
</organism>
<dbReference type="EMBL" id="JBJQND010000012">
    <property type="protein sequence ID" value="KAL3860484.1"/>
    <property type="molecule type" value="Genomic_DNA"/>
</dbReference>
<keyword evidence="3" id="KW-1185">Reference proteome</keyword>
<proteinExistence type="predicted"/>
<name>A0ABD3VFY1_SINWO</name>
<gene>
    <name evidence="2" type="ORF">ACJMK2_010606</name>
</gene>
<protein>
    <submittedName>
        <fullName evidence="2">Uncharacterized protein</fullName>
    </submittedName>
</protein>
<dbReference type="Proteomes" id="UP001634394">
    <property type="component" value="Unassembled WGS sequence"/>
</dbReference>
<sequence length="307" mass="35252">MFGKQCFGDLDFSLFKRKNASSHHLSTLNMLNRNKTVSSFLSSLTEEEENFLFKKSACLAQTFRAKHRQEEKNAVERKRHQLEEKKAKKDVALVKKRAQVTAILAALKNHDRPCRTAADVGRVLQYFTKQRTGRLGAIKVELQYHRVILQLKSPLLKTSLPFNLMVETLKEFLKTATNEKADEEREEQPEEDHQDAPAMPCLRECESFKFARTGITVGVLYDSDYYIGEGTAVQTEAVGTVNFLERCMIGDDAYRWPDIPDEADLNAEYVFISDFKLGSANGHVWMIKHPNILKDRLLVFQQNLDNF</sequence>
<feature type="compositionally biased region" description="Acidic residues" evidence="1">
    <location>
        <begin position="184"/>
        <end position="193"/>
    </location>
</feature>
<evidence type="ECO:0000313" key="3">
    <source>
        <dbReference type="Proteomes" id="UP001634394"/>
    </source>
</evidence>
<comment type="caution">
    <text evidence="2">The sequence shown here is derived from an EMBL/GenBank/DDBJ whole genome shotgun (WGS) entry which is preliminary data.</text>
</comment>